<name>A0A4Y3PW18_BREPA</name>
<reference evidence="1 2" key="1">
    <citation type="submission" date="2019-06" db="EMBL/GenBank/DDBJ databases">
        <title>Whole genome shotgun sequence of Brevibacillus parabrevis NBRC 12334.</title>
        <authorList>
            <person name="Hosoyama A."/>
            <person name="Uohara A."/>
            <person name="Ohji S."/>
            <person name="Ichikawa N."/>
        </authorList>
    </citation>
    <scope>NUCLEOTIDE SEQUENCE [LARGE SCALE GENOMIC DNA]</scope>
    <source>
        <strain evidence="1 2">NBRC 12334</strain>
    </source>
</reference>
<dbReference type="GeneID" id="87611867"/>
<dbReference type="RefSeq" id="WP_122965910.1">
    <property type="nucleotide sequence ID" value="NZ_BJMH01000053.1"/>
</dbReference>
<keyword evidence="2" id="KW-1185">Reference proteome</keyword>
<dbReference type="EMBL" id="BJMH01000053">
    <property type="protein sequence ID" value="GEB35758.1"/>
    <property type="molecule type" value="Genomic_DNA"/>
</dbReference>
<dbReference type="Proteomes" id="UP000316882">
    <property type="component" value="Unassembled WGS sequence"/>
</dbReference>
<organism evidence="1 2">
    <name type="scientific">Brevibacillus parabrevis</name>
    <dbReference type="NCBI Taxonomy" id="54914"/>
    <lineage>
        <taxon>Bacteria</taxon>
        <taxon>Bacillati</taxon>
        <taxon>Bacillota</taxon>
        <taxon>Bacilli</taxon>
        <taxon>Bacillales</taxon>
        <taxon>Paenibacillaceae</taxon>
        <taxon>Brevibacillus</taxon>
    </lineage>
</organism>
<accession>A0A4Y3PW18</accession>
<evidence type="ECO:0000313" key="2">
    <source>
        <dbReference type="Proteomes" id="UP000316882"/>
    </source>
</evidence>
<protein>
    <submittedName>
        <fullName evidence="1">Uncharacterized protein</fullName>
    </submittedName>
</protein>
<proteinExistence type="predicted"/>
<comment type="caution">
    <text evidence="1">The sequence shown here is derived from an EMBL/GenBank/DDBJ whole genome shotgun (WGS) entry which is preliminary data.</text>
</comment>
<dbReference type="AlphaFoldDB" id="A0A4Y3PW18"/>
<gene>
    <name evidence="1" type="ORF">BPA01_53380</name>
</gene>
<evidence type="ECO:0000313" key="1">
    <source>
        <dbReference type="EMBL" id="GEB35758.1"/>
    </source>
</evidence>
<sequence length="210" mass="23905">MTEHWDEKILDVWNELQMKRQLEEMSRQRPQLTWEECLAAAELGSMEHDGRTFAFEEKVIFDGQVSMILPRTLQLMPRGLVGKSSTAQQHEQLAFQDEAGTILLGLNHMIHALSVNESEIFLREMTAQIKSKTPGLQIVKNDVWEQAGRLMASYEYVVPKPDGNFYQIMFATSLNGRAFFGSLVFSASEAWVWQPLATALIRTLKISEGV</sequence>